<dbReference type="Proteomes" id="UP000636709">
    <property type="component" value="Unassembled WGS sequence"/>
</dbReference>
<keyword evidence="1 2" id="KW-0344">Guanine-nucleotide releasing factor</keyword>
<evidence type="ECO:0000256" key="2">
    <source>
        <dbReference type="PROSITE-ProRule" id="PRU00663"/>
    </source>
</evidence>
<feature type="domain" description="PRONE" evidence="4">
    <location>
        <begin position="237"/>
        <end position="579"/>
    </location>
</feature>
<feature type="compositionally biased region" description="Basic and acidic residues" evidence="3">
    <location>
        <begin position="47"/>
        <end position="61"/>
    </location>
</feature>
<feature type="region of interest" description="Disordered" evidence="3">
    <location>
        <begin position="182"/>
        <end position="203"/>
    </location>
</feature>
<evidence type="ECO:0000313" key="6">
    <source>
        <dbReference type="Proteomes" id="UP000636709"/>
    </source>
</evidence>
<feature type="region of interest" description="Disordered" evidence="3">
    <location>
        <begin position="213"/>
        <end position="232"/>
    </location>
</feature>
<dbReference type="OrthoDB" id="1053009at2759"/>
<dbReference type="PANTHER" id="PTHR33101:SF65">
    <property type="entry name" value="ROP GUANINE NUCLEOTIDE EXCHANGE FACTOR 10"/>
    <property type="match status" value="1"/>
</dbReference>
<dbReference type="PANTHER" id="PTHR33101">
    <property type="entry name" value="ROP GUANINE NUCLEOTIDE EXCHANGE FACTOR 1"/>
    <property type="match status" value="1"/>
</dbReference>
<organism evidence="5 6">
    <name type="scientific">Digitaria exilis</name>
    <dbReference type="NCBI Taxonomy" id="1010633"/>
    <lineage>
        <taxon>Eukaryota</taxon>
        <taxon>Viridiplantae</taxon>
        <taxon>Streptophyta</taxon>
        <taxon>Embryophyta</taxon>
        <taxon>Tracheophyta</taxon>
        <taxon>Spermatophyta</taxon>
        <taxon>Magnoliopsida</taxon>
        <taxon>Liliopsida</taxon>
        <taxon>Poales</taxon>
        <taxon>Poaceae</taxon>
        <taxon>PACMAD clade</taxon>
        <taxon>Panicoideae</taxon>
        <taxon>Panicodae</taxon>
        <taxon>Paniceae</taxon>
        <taxon>Anthephorinae</taxon>
        <taxon>Digitaria</taxon>
    </lineage>
</organism>
<dbReference type="InterPro" id="IPR038937">
    <property type="entry name" value="RopGEF"/>
</dbReference>
<feature type="compositionally biased region" description="Polar residues" evidence="3">
    <location>
        <begin position="187"/>
        <end position="203"/>
    </location>
</feature>
<comment type="caution">
    <text evidence="5">The sequence shown here is derived from an EMBL/GenBank/DDBJ whole genome shotgun (WGS) entry which is preliminary data.</text>
</comment>
<feature type="region of interest" description="Disordered" evidence="3">
    <location>
        <begin position="119"/>
        <end position="160"/>
    </location>
</feature>
<dbReference type="Pfam" id="PF03759">
    <property type="entry name" value="PRONE"/>
    <property type="match status" value="1"/>
</dbReference>
<proteinExistence type="predicted"/>
<dbReference type="InterPro" id="IPR005512">
    <property type="entry name" value="PRONE_dom"/>
</dbReference>
<dbReference type="Gene3D" id="1.20.58.2010">
    <property type="entry name" value="PRONE domain, subdomain 1"/>
    <property type="match status" value="1"/>
</dbReference>
<gene>
    <name evidence="5" type="ORF">HU200_049855</name>
</gene>
<accession>A0A835AYV8</accession>
<evidence type="ECO:0000313" key="5">
    <source>
        <dbReference type="EMBL" id="KAF8671857.1"/>
    </source>
</evidence>
<dbReference type="GO" id="GO:0005085">
    <property type="term" value="F:guanyl-nucleotide exchange factor activity"/>
    <property type="evidence" value="ECO:0007669"/>
    <property type="project" value="UniProtKB-UniRule"/>
</dbReference>
<name>A0A835AYV8_9POAL</name>
<dbReference type="PROSITE" id="PS51334">
    <property type="entry name" value="PRONE"/>
    <property type="match status" value="1"/>
</dbReference>
<keyword evidence="6" id="KW-1185">Reference proteome</keyword>
<evidence type="ECO:0000259" key="4">
    <source>
        <dbReference type="PROSITE" id="PS51334"/>
    </source>
</evidence>
<sequence length="705" mass="77894">MGGSVVFSRRFSRPPLPLSLLRSSPLTPKLSKGPQQPTTDHRQRHGGGREKRREERRERKNQSSPADMRRTFFSPRGPARIARLVQFQSPPPPSAVVRGISSSPSLSAAAAVGSVRGNARACGGERSWGAEPAGRPGRRRGGASSGSSAAVQDRRRVPRAAHAKLQAVGWVMVRFLRRGHSLDKTGSHSSCDNNSNLLHRTGSNTTADEMHESLTNGAAGTPPLPNGRAAAAGARSRLARDGPPTELDMMKEKFAKLLLGEDMSGTGKGVSSALALSNAVTNLAASVFGEHRKLEPMAPDTKERWKREVGWLLSVTDHIVEFVPTRQTLDNGTVMEVVMSTSQRRDLAMNIPALRKLDAMLIGYMDNFVDQTEFWYEKGGDNKRDDDKWWMPTVKVPSEGLSDVTRKWLQYQKECVNQVLKAAMAINAQVLVEMEIPEIYIESITEDTFDPLEFLAGMDLSTEHKVLDLKNRIEASTVIWKRKMQTKDSKSSWSSIVSFEKREQFEERAETILHLLKLQFPGTPQSQLDISKIQYNRDVGYALLESYSRVLESLAYSVMSRIEDVLGADAAAQNLTASEAARRMMESAALEAPTARKLDAKEELEKLNEAPASMTLFDFMGWHFDQDELMKRREDGTLDADAEAKLLKKAPSMAPTKKFSYVDSLSSGGMRSPSAPLSLPFIDREVQYHGRHGEDADGDDGSSGL</sequence>
<evidence type="ECO:0000256" key="3">
    <source>
        <dbReference type="SAM" id="MobiDB-lite"/>
    </source>
</evidence>
<evidence type="ECO:0000256" key="1">
    <source>
        <dbReference type="ARBA" id="ARBA00022658"/>
    </source>
</evidence>
<dbReference type="EMBL" id="JACEFO010002233">
    <property type="protein sequence ID" value="KAF8671857.1"/>
    <property type="molecule type" value="Genomic_DNA"/>
</dbReference>
<dbReference type="Gene3D" id="1.20.58.1310">
    <property type="entry name" value="PRONE domain, subdomain 2"/>
    <property type="match status" value="1"/>
</dbReference>
<protein>
    <recommendedName>
        <fullName evidence="4">PRONE domain-containing protein</fullName>
    </recommendedName>
</protein>
<feature type="region of interest" description="Disordered" evidence="3">
    <location>
        <begin position="1"/>
        <end position="74"/>
    </location>
</feature>
<dbReference type="AlphaFoldDB" id="A0A835AYV8"/>
<reference evidence="5" key="1">
    <citation type="submission" date="2020-07" db="EMBL/GenBank/DDBJ databases">
        <title>Genome sequence and genetic diversity analysis of an under-domesticated orphan crop, white fonio (Digitaria exilis).</title>
        <authorList>
            <person name="Bennetzen J.L."/>
            <person name="Chen S."/>
            <person name="Ma X."/>
            <person name="Wang X."/>
            <person name="Yssel A.E.J."/>
            <person name="Chaluvadi S.R."/>
            <person name="Johnson M."/>
            <person name="Gangashetty P."/>
            <person name="Hamidou F."/>
            <person name="Sanogo M.D."/>
            <person name="Zwaenepoel A."/>
            <person name="Wallace J."/>
            <person name="Van De Peer Y."/>
            <person name="Van Deynze A."/>
        </authorList>
    </citation>
    <scope>NUCLEOTIDE SEQUENCE</scope>
    <source>
        <tissue evidence="5">Leaves</tissue>
    </source>
</reference>